<proteinExistence type="predicted"/>
<protein>
    <submittedName>
        <fullName evidence="2">Uncharacterized protein</fullName>
    </submittedName>
</protein>
<name>A0A8S9J3B3_BRACR</name>
<sequence>MQKHQNTQPATSAPVAVLQDETKAMLQQLLQGQQLQGKALNKMPHTKQSAKRTRVNLASNTPPPRAQQPTSASYPWPREQGGEPIDLNSPMLLDFNCEGWDKETAGRYNSLLKVDILPTRFGHAETLADLGINEDMPRTKQSAKRTRVNLASNTPPPRAQQPTSASYPWPHEQEENRLISTAQCF</sequence>
<comment type="caution">
    <text evidence="2">The sequence shown here is derived from an EMBL/GenBank/DDBJ whole genome shotgun (WGS) entry which is preliminary data.</text>
</comment>
<evidence type="ECO:0000313" key="2">
    <source>
        <dbReference type="EMBL" id="KAF2576113.1"/>
    </source>
</evidence>
<gene>
    <name evidence="2" type="ORF">F2Q70_00003823</name>
</gene>
<accession>A0A8S9J3B3</accession>
<dbReference type="EMBL" id="QGKY02001015">
    <property type="protein sequence ID" value="KAF2576113.1"/>
    <property type="molecule type" value="Genomic_DNA"/>
</dbReference>
<reference evidence="2" key="1">
    <citation type="submission" date="2019-12" db="EMBL/GenBank/DDBJ databases">
        <title>Genome sequencing and annotation of Brassica cretica.</title>
        <authorList>
            <person name="Studholme D.J."/>
            <person name="Sarris P.F."/>
        </authorList>
    </citation>
    <scope>NUCLEOTIDE SEQUENCE</scope>
    <source>
        <strain evidence="2">PFS-102/07</strain>
        <tissue evidence="2">Leaf</tissue>
    </source>
</reference>
<organism evidence="2">
    <name type="scientific">Brassica cretica</name>
    <name type="common">Mustard</name>
    <dbReference type="NCBI Taxonomy" id="69181"/>
    <lineage>
        <taxon>Eukaryota</taxon>
        <taxon>Viridiplantae</taxon>
        <taxon>Streptophyta</taxon>
        <taxon>Embryophyta</taxon>
        <taxon>Tracheophyta</taxon>
        <taxon>Spermatophyta</taxon>
        <taxon>Magnoliopsida</taxon>
        <taxon>eudicotyledons</taxon>
        <taxon>Gunneridae</taxon>
        <taxon>Pentapetalae</taxon>
        <taxon>rosids</taxon>
        <taxon>malvids</taxon>
        <taxon>Brassicales</taxon>
        <taxon>Brassicaceae</taxon>
        <taxon>Brassiceae</taxon>
        <taxon>Brassica</taxon>
    </lineage>
</organism>
<evidence type="ECO:0000256" key="1">
    <source>
        <dbReference type="SAM" id="MobiDB-lite"/>
    </source>
</evidence>
<feature type="region of interest" description="Disordered" evidence="1">
    <location>
        <begin position="135"/>
        <end position="173"/>
    </location>
</feature>
<dbReference type="AlphaFoldDB" id="A0A8S9J3B3"/>
<feature type="region of interest" description="Disordered" evidence="1">
    <location>
        <begin position="36"/>
        <end position="87"/>
    </location>
</feature>
<feature type="compositionally biased region" description="Basic residues" evidence="1">
    <location>
        <begin position="44"/>
        <end position="54"/>
    </location>
</feature>